<dbReference type="Proteomes" id="UP001139981">
    <property type="component" value="Unassembled WGS sequence"/>
</dbReference>
<dbReference type="EC" id="2.7.7.6" evidence="1"/>
<keyword evidence="1" id="KW-0808">Transferase</keyword>
<keyword evidence="1" id="KW-0548">Nucleotidyltransferase</keyword>
<accession>A0ACC1M0S7</accession>
<evidence type="ECO:0000313" key="2">
    <source>
        <dbReference type="Proteomes" id="UP001139981"/>
    </source>
</evidence>
<proteinExistence type="predicted"/>
<dbReference type="EMBL" id="JANBVB010001035">
    <property type="protein sequence ID" value="KAJ2891289.1"/>
    <property type="molecule type" value="Genomic_DNA"/>
</dbReference>
<gene>
    <name evidence="1" type="primary">RPO31_2</name>
    <name evidence="1" type="ORF">IWW38_003685</name>
</gene>
<organism evidence="1 2">
    <name type="scientific">Coemansia aciculifera</name>
    <dbReference type="NCBI Taxonomy" id="417176"/>
    <lineage>
        <taxon>Eukaryota</taxon>
        <taxon>Fungi</taxon>
        <taxon>Fungi incertae sedis</taxon>
        <taxon>Zoopagomycota</taxon>
        <taxon>Kickxellomycotina</taxon>
        <taxon>Kickxellomycetes</taxon>
        <taxon>Kickxellales</taxon>
        <taxon>Kickxellaceae</taxon>
        <taxon>Coemansia</taxon>
    </lineage>
</organism>
<keyword evidence="2" id="KW-1185">Reference proteome</keyword>
<sequence length="234" mass="26213">MEPPNRLRVFVSAKDPKSLHFELQKLKRVLPKIIVHGHPTAYRSVIMKRTGKSGFDLQVEGYCLREAMVTDGIVGRSTFSNHIMENLRYLGIEAARRITIKELESIFTSYSITIDPRHLMLLGDLMSYKGEILGITRYGIAKMNDSVMMLASFEKTTDHLFDAAVFGKRDMVHGVSERIIMGQQMPVGTGVFKLLMDYDRDIRPTRRPLLFDEPSSSGSAAIGRASVAAVGVAY</sequence>
<keyword evidence="1" id="KW-0240">DNA-directed RNA polymerase</keyword>
<keyword evidence="1" id="KW-0804">Transcription</keyword>
<name>A0ACC1M0S7_9FUNG</name>
<reference evidence="1" key="1">
    <citation type="submission" date="2022-07" db="EMBL/GenBank/DDBJ databases">
        <title>Phylogenomic reconstructions and comparative analyses of Kickxellomycotina fungi.</title>
        <authorList>
            <person name="Reynolds N.K."/>
            <person name="Stajich J.E."/>
            <person name="Barry K."/>
            <person name="Grigoriev I.V."/>
            <person name="Crous P."/>
            <person name="Smith M.E."/>
        </authorList>
    </citation>
    <scope>NUCLEOTIDE SEQUENCE</scope>
    <source>
        <strain evidence="1">CBS 190363</strain>
    </source>
</reference>
<comment type="caution">
    <text evidence="1">The sequence shown here is derived from an EMBL/GenBank/DDBJ whole genome shotgun (WGS) entry which is preliminary data.</text>
</comment>
<protein>
    <submittedName>
        <fullName evidence="1">DNA-directed RNA polymerase III subunit C1 (Rpo31)</fullName>
        <ecNumber evidence="1">2.7.7.6</ecNumber>
    </submittedName>
</protein>
<evidence type="ECO:0000313" key="1">
    <source>
        <dbReference type="EMBL" id="KAJ2891289.1"/>
    </source>
</evidence>